<sequence length="49" mass="6199">MSSHKTFRRFLARNQKQNHPIHQWIRMNTGNKIRHDPKRRHWRRTRLGL</sequence>
<evidence type="ECO:0000256" key="1">
    <source>
        <dbReference type="ARBA" id="ARBA00009339"/>
    </source>
</evidence>
<proteinExistence type="inferred from homology"/>
<dbReference type="GO" id="GO:0006412">
    <property type="term" value="P:translation"/>
    <property type="evidence" value="ECO:0007669"/>
    <property type="project" value="InterPro"/>
</dbReference>
<dbReference type="FunFam" id="1.10.1620.10:FF:000001">
    <property type="entry name" value="60S ribosomal protein-like L39"/>
    <property type="match status" value="1"/>
</dbReference>
<comment type="subunit">
    <text evidence="7">Component of the large ribosomal subunit. Interacts with IMPACT.</text>
</comment>
<dbReference type="SUPFAM" id="SSF48662">
    <property type="entry name" value="Ribosomal protein L39e"/>
    <property type="match status" value="1"/>
</dbReference>
<gene>
    <name evidence="8" type="ORF">M91_17453</name>
</gene>
<protein>
    <recommendedName>
        <fullName evidence="4">Large ribosomal subunit protein eL39</fullName>
    </recommendedName>
    <alternativeName>
        <fullName evidence="5">60S ribosomal protein L39</fullName>
    </alternativeName>
</protein>
<evidence type="ECO:0000256" key="3">
    <source>
        <dbReference type="ARBA" id="ARBA00023274"/>
    </source>
</evidence>
<dbReference type="Pfam" id="PF00832">
    <property type="entry name" value="Ribosomal_L39"/>
    <property type="match status" value="1"/>
</dbReference>
<evidence type="ECO:0000256" key="7">
    <source>
        <dbReference type="ARBA" id="ARBA00046440"/>
    </source>
</evidence>
<keyword evidence="3" id="KW-0687">Ribonucleoprotein</keyword>
<dbReference type="AlphaFoldDB" id="L8ILU1"/>
<dbReference type="EMBL" id="JH881109">
    <property type="protein sequence ID" value="ELR56499.1"/>
    <property type="molecule type" value="Genomic_DNA"/>
</dbReference>
<evidence type="ECO:0000256" key="2">
    <source>
        <dbReference type="ARBA" id="ARBA00022980"/>
    </source>
</evidence>
<reference evidence="8 9" key="1">
    <citation type="journal article" date="2012" name="Nat. Genet.">
        <title>The yak genome and adaptation to life at high altitude.</title>
        <authorList>
            <person name="Qiu Q."/>
            <person name="Zhang G."/>
            <person name="Ma T."/>
            <person name="Qian W."/>
            <person name="Wang J."/>
            <person name="Ye Z."/>
            <person name="Cao C."/>
            <person name="Hu Q."/>
            <person name="Kim J."/>
            <person name="Larkin D.M."/>
            <person name="Auvil L."/>
            <person name="Capitanu B."/>
            <person name="Ma J."/>
            <person name="Lewin H.A."/>
            <person name="Qian X."/>
            <person name="Lang Y."/>
            <person name="Zhou R."/>
            <person name="Wang L."/>
            <person name="Wang K."/>
            <person name="Xia J."/>
            <person name="Liao S."/>
            <person name="Pan S."/>
            <person name="Lu X."/>
            <person name="Hou H."/>
            <person name="Wang Y."/>
            <person name="Zang X."/>
            <person name="Yin Y."/>
            <person name="Ma H."/>
            <person name="Zhang J."/>
            <person name="Wang Z."/>
            <person name="Zhang Y."/>
            <person name="Zhang D."/>
            <person name="Yonezawa T."/>
            <person name="Hasegawa M."/>
            <person name="Zhong Y."/>
            <person name="Liu W."/>
            <person name="Zhang Y."/>
            <person name="Huang Z."/>
            <person name="Zhang S."/>
            <person name="Long R."/>
            <person name="Yang H."/>
            <person name="Wang J."/>
            <person name="Lenstra J.A."/>
            <person name="Cooper D.N."/>
            <person name="Wu Y."/>
            <person name="Wang J."/>
            <person name="Shi P."/>
            <person name="Wang J."/>
            <person name="Liu J."/>
        </authorList>
    </citation>
    <scope>NUCLEOTIDE SEQUENCE [LARGE SCALE GENOMIC DNA]</scope>
    <source>
        <strain evidence="9">yakQH1</strain>
    </source>
</reference>
<feature type="non-terminal residue" evidence="8">
    <location>
        <position position="49"/>
    </location>
</feature>
<organism evidence="8 9">
    <name type="scientific">Bos mutus</name>
    <name type="common">wild yak</name>
    <dbReference type="NCBI Taxonomy" id="72004"/>
    <lineage>
        <taxon>Eukaryota</taxon>
        <taxon>Metazoa</taxon>
        <taxon>Chordata</taxon>
        <taxon>Craniata</taxon>
        <taxon>Vertebrata</taxon>
        <taxon>Euteleostomi</taxon>
        <taxon>Mammalia</taxon>
        <taxon>Eutheria</taxon>
        <taxon>Laurasiatheria</taxon>
        <taxon>Artiodactyla</taxon>
        <taxon>Ruminantia</taxon>
        <taxon>Pecora</taxon>
        <taxon>Bovidae</taxon>
        <taxon>Bovinae</taxon>
        <taxon>Bos</taxon>
    </lineage>
</organism>
<dbReference type="PANTHER" id="PTHR19970">
    <property type="entry name" value="RIBOSOMAL PROTEIN L39E"/>
    <property type="match status" value="1"/>
</dbReference>
<dbReference type="Gene3D" id="1.10.1620.10">
    <property type="entry name" value="Ribosomal protein L39e"/>
    <property type="match status" value="1"/>
</dbReference>
<comment type="similarity">
    <text evidence="1">Belongs to the eukaryotic ribosomal protein eL39 family.</text>
</comment>
<dbReference type="Proteomes" id="UP000011080">
    <property type="component" value="Unassembled WGS sequence"/>
</dbReference>
<comment type="function">
    <text evidence="6">RNA-binding component of the large ribosomal subunit. The ribosome is a large ribonucleoprotein complex responsible for the synthesis of proteins in the cell.</text>
</comment>
<evidence type="ECO:0000313" key="8">
    <source>
        <dbReference type="EMBL" id="ELR56499.1"/>
    </source>
</evidence>
<evidence type="ECO:0000256" key="5">
    <source>
        <dbReference type="ARBA" id="ARBA00035339"/>
    </source>
</evidence>
<evidence type="ECO:0000256" key="4">
    <source>
        <dbReference type="ARBA" id="ARBA00035234"/>
    </source>
</evidence>
<dbReference type="GO" id="GO:0003735">
    <property type="term" value="F:structural constituent of ribosome"/>
    <property type="evidence" value="ECO:0007669"/>
    <property type="project" value="InterPro"/>
</dbReference>
<dbReference type="PANTHER" id="PTHR19970:SF0">
    <property type="entry name" value="LARGE RIBOSOMAL SUBUNIT PROTEIN EL39"/>
    <property type="match status" value="1"/>
</dbReference>
<dbReference type="InterPro" id="IPR023626">
    <property type="entry name" value="Ribosomal_eL39_dom_sf"/>
</dbReference>
<dbReference type="InterPro" id="IPR000077">
    <property type="entry name" value="Ribosomal_eL39"/>
</dbReference>
<keyword evidence="2" id="KW-0689">Ribosomal protein</keyword>
<name>L8ILU1_9CETA</name>
<accession>L8ILU1</accession>
<evidence type="ECO:0000313" key="9">
    <source>
        <dbReference type="Proteomes" id="UP000011080"/>
    </source>
</evidence>
<evidence type="ECO:0000256" key="6">
    <source>
        <dbReference type="ARBA" id="ARBA00046244"/>
    </source>
</evidence>
<dbReference type="GO" id="GO:0022625">
    <property type="term" value="C:cytosolic large ribosomal subunit"/>
    <property type="evidence" value="ECO:0007669"/>
    <property type="project" value="TreeGrafter"/>
</dbReference>